<feature type="compositionally biased region" description="Low complexity" evidence="1">
    <location>
        <begin position="287"/>
        <end position="316"/>
    </location>
</feature>
<sequence>KDKINFIQTEGKLSAMDKEIKLCVQRDSTDVDKCLAIMEDLDALPVNQVMLKKNPDIMKTIKMLRKYKGSEKIRLKAEVIYHKFKGFFLAGDGELNSSIMEHHHHKKQNNKDTKERENKENEISRASEVTANSNDTTSETEDRLAGEGEGTPALDRVSDNTLDASASDSELTKRIEQLTGEVVAKLESWPSDSSDKEDGFKSLKSWPELPLLPGLTFESESQKNSEPPSGKTCEIAATDSDVQISDSKPSENSESGQPDIENKKEVVPSPKEKADTVPSQSSPPPAATTATTTDTTNTTNTSNNTDTSNAANASNAYRRTSNILSLPLPIIDDDSQDAGTDDDAMDISPAVSPTKTNGDKETKVNVNQSPENEEIEEAIDEQERIDLDARIQAIMASNTLTNLETEDSNGPVSPTDDKPEKQEEEVIKPVQVEVPVKKPEVPVKKPDKKEVESDSEPIMDDDELHSLLGI</sequence>
<dbReference type="Proteomes" id="UP000005408">
    <property type="component" value="Unassembled WGS sequence"/>
</dbReference>
<feature type="compositionally biased region" description="Polar residues" evidence="1">
    <location>
        <begin position="240"/>
        <end position="256"/>
    </location>
</feature>
<feature type="domain" description="Lens epithelium-derived growth factor integrase-binding" evidence="2">
    <location>
        <begin position="10"/>
        <end position="109"/>
    </location>
</feature>
<evidence type="ECO:0000256" key="1">
    <source>
        <dbReference type="SAM" id="MobiDB-lite"/>
    </source>
</evidence>
<feature type="compositionally biased region" description="Acidic residues" evidence="1">
    <location>
        <begin position="331"/>
        <end position="345"/>
    </location>
</feature>
<accession>A0A8W8P542</accession>
<reference evidence="3" key="1">
    <citation type="submission" date="2022-08" db="UniProtKB">
        <authorList>
            <consortium name="EnsemblMetazoa"/>
        </authorList>
    </citation>
    <scope>IDENTIFICATION</scope>
    <source>
        <strain evidence="3">05x7-T-G4-1.051#20</strain>
    </source>
</reference>
<feature type="compositionally biased region" description="Basic and acidic residues" evidence="1">
    <location>
        <begin position="109"/>
        <end position="125"/>
    </location>
</feature>
<feature type="compositionally biased region" description="Basic and acidic residues" evidence="1">
    <location>
        <begin position="435"/>
        <end position="452"/>
    </location>
</feature>
<feature type="region of interest" description="Disordered" evidence="1">
    <location>
        <begin position="398"/>
        <end position="470"/>
    </location>
</feature>
<feature type="compositionally biased region" description="Polar residues" evidence="1">
    <location>
        <begin position="398"/>
        <end position="412"/>
    </location>
</feature>
<feature type="region of interest" description="Disordered" evidence="1">
    <location>
        <begin position="189"/>
        <end position="381"/>
    </location>
</feature>
<name>A0A8W8P542_MAGGI</name>
<feature type="compositionally biased region" description="Basic and acidic residues" evidence="1">
    <location>
        <begin position="415"/>
        <end position="427"/>
    </location>
</feature>
<dbReference type="EnsemblMetazoa" id="G9173.3">
    <property type="protein sequence ID" value="G9173.3:cds"/>
    <property type="gene ID" value="G9173"/>
</dbReference>
<evidence type="ECO:0000313" key="4">
    <source>
        <dbReference type="Proteomes" id="UP000005408"/>
    </source>
</evidence>
<keyword evidence="4" id="KW-1185">Reference proteome</keyword>
<protein>
    <recommendedName>
        <fullName evidence="2">Lens epithelium-derived growth factor integrase-binding domain-containing protein</fullName>
    </recommendedName>
</protein>
<feature type="compositionally biased region" description="Polar residues" evidence="1">
    <location>
        <begin position="218"/>
        <end position="227"/>
    </location>
</feature>
<evidence type="ECO:0000313" key="3">
    <source>
        <dbReference type="EnsemblMetazoa" id="G9173.3:cds"/>
    </source>
</evidence>
<dbReference type="Pfam" id="PF11467">
    <property type="entry name" value="LEDGF"/>
    <property type="match status" value="1"/>
</dbReference>
<feature type="compositionally biased region" description="Acidic residues" evidence="1">
    <location>
        <begin position="453"/>
        <end position="463"/>
    </location>
</feature>
<feature type="compositionally biased region" description="Basic and acidic residues" evidence="1">
    <location>
        <begin position="260"/>
        <end position="275"/>
    </location>
</feature>
<dbReference type="InterPro" id="IPR035441">
    <property type="entry name" value="TFIIS/LEDGF_dom_sf"/>
</dbReference>
<feature type="compositionally biased region" description="Polar residues" evidence="1">
    <location>
        <begin position="127"/>
        <end position="137"/>
    </location>
</feature>
<dbReference type="InterPro" id="IPR021567">
    <property type="entry name" value="LEDGF_IBD"/>
</dbReference>
<feature type="compositionally biased region" description="Polar residues" evidence="1">
    <location>
        <begin position="159"/>
        <end position="169"/>
    </location>
</feature>
<dbReference type="InterPro" id="IPR036218">
    <property type="entry name" value="HIVI-bd_sf"/>
</dbReference>
<organism evidence="3 4">
    <name type="scientific">Magallana gigas</name>
    <name type="common">Pacific oyster</name>
    <name type="synonym">Crassostrea gigas</name>
    <dbReference type="NCBI Taxonomy" id="29159"/>
    <lineage>
        <taxon>Eukaryota</taxon>
        <taxon>Metazoa</taxon>
        <taxon>Spiralia</taxon>
        <taxon>Lophotrochozoa</taxon>
        <taxon>Mollusca</taxon>
        <taxon>Bivalvia</taxon>
        <taxon>Autobranchia</taxon>
        <taxon>Pteriomorphia</taxon>
        <taxon>Ostreida</taxon>
        <taxon>Ostreoidea</taxon>
        <taxon>Ostreidae</taxon>
        <taxon>Magallana</taxon>
    </lineage>
</organism>
<dbReference type="Gene3D" id="1.20.930.10">
    <property type="entry name" value="Conserved domain common to transcription factors TFIIS, elongin A, CRSP70"/>
    <property type="match status" value="1"/>
</dbReference>
<feature type="compositionally biased region" description="Acidic residues" evidence="1">
    <location>
        <begin position="371"/>
        <end position="380"/>
    </location>
</feature>
<feature type="region of interest" description="Disordered" evidence="1">
    <location>
        <begin position="102"/>
        <end position="172"/>
    </location>
</feature>
<evidence type="ECO:0000259" key="2">
    <source>
        <dbReference type="Pfam" id="PF11467"/>
    </source>
</evidence>
<proteinExistence type="predicted"/>
<dbReference type="SUPFAM" id="SSF140576">
    <property type="entry name" value="HIV integrase-binding domain"/>
    <property type="match status" value="1"/>
</dbReference>
<dbReference type="AlphaFoldDB" id="A0A8W8P542"/>